<sequence>MRDLVPRAQGGRPLPPLIFPAATTRPSSVSTVIIGSASSKTFVLTITYTGPLQESGPCSQAPPLPSSPSDLRRSRKFNGSDKQSSTTAKYGRHCRNCFNDKHQEQRQIWRSRGVRALLGLRSRKFLFLGPLNIGLGFLHPCNLSFNSICLSSPAKIITTVEFHSDSRKACLIYSLRMWNYGMRPDCSWRRAKILIDNLRNQLTQTNGDQKSSKTLLNLAYEPNTEEYQPVVPDKDSTEQIPITKISLAKFLGLQCTGSLVSNPSNNEKEDKRESVVLSCRVGHSRRNPPSSVSRNCLQLRDPNGCADKTGAEDRADPSTAGRREVADLSHRLWPHNHRYPSGASEFHQCVVSINPSGHSSHCLVALSPSTLSPWLPSLTSAFCRSQPSSPIMEPVNREKNSVKMERVLSCRTSM</sequence>
<accession>A0A5A7NZJ3</accession>
<evidence type="ECO:0000313" key="3">
    <source>
        <dbReference type="Proteomes" id="UP000325081"/>
    </source>
</evidence>
<feature type="region of interest" description="Disordered" evidence="1">
    <location>
        <begin position="302"/>
        <end position="322"/>
    </location>
</feature>
<dbReference type="GO" id="GO:0016757">
    <property type="term" value="F:glycosyltransferase activity"/>
    <property type="evidence" value="ECO:0007669"/>
    <property type="project" value="UniProtKB-KW"/>
</dbReference>
<dbReference type="AlphaFoldDB" id="A0A5A7NZJ3"/>
<feature type="region of interest" description="Disordered" evidence="1">
    <location>
        <begin position="53"/>
        <end position="88"/>
    </location>
</feature>
<evidence type="ECO:0000256" key="1">
    <source>
        <dbReference type="SAM" id="MobiDB-lite"/>
    </source>
</evidence>
<feature type="non-terminal residue" evidence="2">
    <location>
        <position position="414"/>
    </location>
</feature>
<keyword evidence="2" id="KW-0328">Glycosyltransferase</keyword>
<gene>
    <name evidence="2" type="ORF">STAS_01403</name>
</gene>
<dbReference type="EMBL" id="BKCP01000558">
    <property type="protein sequence ID" value="GER25797.1"/>
    <property type="molecule type" value="Genomic_DNA"/>
</dbReference>
<comment type="caution">
    <text evidence="2">The sequence shown here is derived from an EMBL/GenBank/DDBJ whole genome shotgun (WGS) entry which is preliminary data.</text>
</comment>
<evidence type="ECO:0000313" key="2">
    <source>
        <dbReference type="EMBL" id="GER25797.1"/>
    </source>
</evidence>
<keyword evidence="3" id="KW-1185">Reference proteome</keyword>
<reference evidence="3" key="1">
    <citation type="journal article" date="2019" name="Curr. Biol.">
        <title>Genome Sequence of Striga asiatica Provides Insight into the Evolution of Plant Parasitism.</title>
        <authorList>
            <person name="Yoshida S."/>
            <person name="Kim S."/>
            <person name="Wafula E.K."/>
            <person name="Tanskanen J."/>
            <person name="Kim Y.M."/>
            <person name="Honaas L."/>
            <person name="Yang Z."/>
            <person name="Spallek T."/>
            <person name="Conn C.E."/>
            <person name="Ichihashi Y."/>
            <person name="Cheong K."/>
            <person name="Cui S."/>
            <person name="Der J.P."/>
            <person name="Gundlach H."/>
            <person name="Jiao Y."/>
            <person name="Hori C."/>
            <person name="Ishida J.K."/>
            <person name="Kasahara H."/>
            <person name="Kiba T."/>
            <person name="Kim M.S."/>
            <person name="Koo N."/>
            <person name="Laohavisit A."/>
            <person name="Lee Y.H."/>
            <person name="Lumba S."/>
            <person name="McCourt P."/>
            <person name="Mortimer J.C."/>
            <person name="Mutuku J.M."/>
            <person name="Nomura T."/>
            <person name="Sasaki-Sekimoto Y."/>
            <person name="Seto Y."/>
            <person name="Wang Y."/>
            <person name="Wakatake T."/>
            <person name="Sakakibara H."/>
            <person name="Demura T."/>
            <person name="Yamaguchi S."/>
            <person name="Yoneyama K."/>
            <person name="Manabe R.I."/>
            <person name="Nelson D.C."/>
            <person name="Schulman A.H."/>
            <person name="Timko M.P."/>
            <person name="dePamphilis C.W."/>
            <person name="Choi D."/>
            <person name="Shirasu K."/>
        </authorList>
    </citation>
    <scope>NUCLEOTIDE SEQUENCE [LARGE SCALE GENOMIC DNA]</scope>
    <source>
        <strain evidence="3">cv. UVA1</strain>
    </source>
</reference>
<name>A0A5A7NZJ3_STRAF</name>
<feature type="compositionally biased region" description="Basic and acidic residues" evidence="1">
    <location>
        <begin position="309"/>
        <end position="322"/>
    </location>
</feature>
<dbReference type="Proteomes" id="UP000325081">
    <property type="component" value="Unassembled WGS sequence"/>
</dbReference>
<proteinExistence type="predicted"/>
<organism evidence="2 3">
    <name type="scientific">Striga asiatica</name>
    <name type="common">Asiatic witchweed</name>
    <name type="synonym">Buchnera asiatica</name>
    <dbReference type="NCBI Taxonomy" id="4170"/>
    <lineage>
        <taxon>Eukaryota</taxon>
        <taxon>Viridiplantae</taxon>
        <taxon>Streptophyta</taxon>
        <taxon>Embryophyta</taxon>
        <taxon>Tracheophyta</taxon>
        <taxon>Spermatophyta</taxon>
        <taxon>Magnoliopsida</taxon>
        <taxon>eudicotyledons</taxon>
        <taxon>Gunneridae</taxon>
        <taxon>Pentapetalae</taxon>
        <taxon>asterids</taxon>
        <taxon>lamiids</taxon>
        <taxon>Lamiales</taxon>
        <taxon>Orobanchaceae</taxon>
        <taxon>Buchnereae</taxon>
        <taxon>Striga</taxon>
    </lineage>
</organism>
<protein>
    <submittedName>
        <fullName evidence="2">Adenine phosphoribosyltransferase</fullName>
    </submittedName>
</protein>
<keyword evidence="2" id="KW-0808">Transferase</keyword>